<dbReference type="Pfam" id="PF00128">
    <property type="entry name" value="Alpha-amylase"/>
    <property type="match status" value="1"/>
</dbReference>
<keyword evidence="7 12" id="KW-0378">Hydrolase</keyword>
<comment type="similarity">
    <text evidence="2 6">Belongs to the glycosyl hydrolase 13 family.</text>
</comment>
<dbReference type="InterPro" id="IPR003367">
    <property type="entry name" value="Thrombospondin_3-like_rpt"/>
</dbReference>
<organism evidence="12 13">
    <name type="scientific">Microbulbifer pacificus</name>
    <dbReference type="NCBI Taxonomy" id="407164"/>
    <lineage>
        <taxon>Bacteria</taxon>
        <taxon>Pseudomonadati</taxon>
        <taxon>Pseudomonadota</taxon>
        <taxon>Gammaproteobacteria</taxon>
        <taxon>Cellvibrionales</taxon>
        <taxon>Microbulbiferaceae</taxon>
        <taxon>Microbulbifer</taxon>
    </lineage>
</organism>
<comment type="catalytic activity">
    <reaction evidence="7">
        <text>Endohydrolysis of (1-&gt;4)-alpha-D-glucosidic linkages in polysaccharides containing three or more (1-&gt;4)-alpha-linked D-glucose units.</text>
        <dbReference type="EC" id="3.2.1.1"/>
    </reaction>
</comment>
<dbReference type="GO" id="GO:0005975">
    <property type="term" value="P:carbohydrate metabolic process"/>
    <property type="evidence" value="ECO:0007669"/>
    <property type="project" value="InterPro"/>
</dbReference>
<dbReference type="InterPro" id="IPR006047">
    <property type="entry name" value="GH13_cat_dom"/>
</dbReference>
<evidence type="ECO:0000313" key="13">
    <source>
        <dbReference type="Proteomes" id="UP001302477"/>
    </source>
</evidence>
<dbReference type="Proteomes" id="UP001302477">
    <property type="component" value="Chromosome"/>
</dbReference>
<dbReference type="KEGG" id="mpaf:R5R33_06925"/>
<feature type="region of interest" description="Disordered" evidence="8">
    <location>
        <begin position="326"/>
        <end position="355"/>
    </location>
</feature>
<reference evidence="12 13" key="1">
    <citation type="submission" date="2023-10" db="EMBL/GenBank/DDBJ databases">
        <title>Description of Microbulbifer bruguierae sp. nov., isolated from the sediments of mangrove plant Bruguiera sexangula and comparative genomic analyses of the genus Microbulbifer.</title>
        <authorList>
            <person name="Long M."/>
        </authorList>
    </citation>
    <scope>NUCLEOTIDE SEQUENCE [LARGE SCALE GENOMIC DNA]</scope>
    <source>
        <strain evidence="12 13">SPO729</strain>
    </source>
</reference>
<dbReference type="GO" id="GO:0005509">
    <property type="term" value="F:calcium ion binding"/>
    <property type="evidence" value="ECO:0007669"/>
    <property type="project" value="InterPro"/>
</dbReference>
<keyword evidence="4 9" id="KW-0732">Signal</keyword>
<evidence type="ECO:0000256" key="6">
    <source>
        <dbReference type="RuleBase" id="RU003615"/>
    </source>
</evidence>
<evidence type="ECO:0000259" key="10">
    <source>
        <dbReference type="SMART" id="SM00632"/>
    </source>
</evidence>
<evidence type="ECO:0000256" key="8">
    <source>
        <dbReference type="SAM" id="MobiDB-lite"/>
    </source>
</evidence>
<dbReference type="GO" id="GO:0004556">
    <property type="term" value="F:alpha-amylase activity"/>
    <property type="evidence" value="ECO:0007669"/>
    <property type="project" value="UniProtKB-UniRule"/>
</dbReference>
<protein>
    <recommendedName>
        <fullName evidence="7">Alpha-amylase</fullName>
        <ecNumber evidence="7">3.2.1.1</ecNumber>
    </recommendedName>
</protein>
<dbReference type="InterPro" id="IPR006046">
    <property type="entry name" value="Alpha_amylase"/>
</dbReference>
<comment type="cofactor">
    <cofactor evidence="1">
        <name>Ca(2+)</name>
        <dbReference type="ChEBI" id="CHEBI:29108"/>
    </cofactor>
</comment>
<evidence type="ECO:0000256" key="7">
    <source>
        <dbReference type="RuleBase" id="RU361134"/>
    </source>
</evidence>
<dbReference type="EMBL" id="CP137555">
    <property type="protein sequence ID" value="WOX06858.1"/>
    <property type="molecule type" value="Genomic_DNA"/>
</dbReference>
<evidence type="ECO:0000259" key="11">
    <source>
        <dbReference type="SMART" id="SM00642"/>
    </source>
</evidence>
<dbReference type="SUPFAM" id="SSF51445">
    <property type="entry name" value="(Trans)glycosidases"/>
    <property type="match status" value="1"/>
</dbReference>
<feature type="domain" description="Alpha-amylase C-terminal" evidence="10">
    <location>
        <begin position="805"/>
        <end position="878"/>
    </location>
</feature>
<keyword evidence="3" id="KW-0479">Metal-binding</keyword>
<evidence type="ECO:0000256" key="2">
    <source>
        <dbReference type="ARBA" id="ARBA00008061"/>
    </source>
</evidence>
<dbReference type="GO" id="GO:0007155">
    <property type="term" value="P:cell adhesion"/>
    <property type="evidence" value="ECO:0007669"/>
    <property type="project" value="InterPro"/>
</dbReference>
<gene>
    <name evidence="12" type="ORF">R5R33_06925</name>
</gene>
<name>A0AAU0N304_9GAMM</name>
<dbReference type="SMART" id="SM00632">
    <property type="entry name" value="Aamy_C"/>
    <property type="match status" value="1"/>
</dbReference>
<dbReference type="Gene3D" id="4.10.1080.10">
    <property type="entry name" value="TSP type-3 repeat"/>
    <property type="match status" value="1"/>
</dbReference>
<dbReference type="AlphaFoldDB" id="A0AAU0N304"/>
<keyword evidence="7" id="KW-0326">Glycosidase</keyword>
<evidence type="ECO:0000313" key="12">
    <source>
        <dbReference type="EMBL" id="WOX06858.1"/>
    </source>
</evidence>
<evidence type="ECO:0000256" key="5">
    <source>
        <dbReference type="ARBA" id="ARBA00022837"/>
    </source>
</evidence>
<feature type="chain" id="PRO_5043524111" description="Alpha-amylase" evidence="9">
    <location>
        <begin position="22"/>
        <end position="878"/>
    </location>
</feature>
<dbReference type="InterPro" id="IPR006048">
    <property type="entry name" value="A-amylase/branching_C"/>
</dbReference>
<dbReference type="InterPro" id="IPR031319">
    <property type="entry name" value="A-amylase_C"/>
</dbReference>
<keyword evidence="7" id="KW-0119">Carbohydrate metabolism</keyword>
<dbReference type="Gene3D" id="2.60.40.3620">
    <property type="match status" value="1"/>
</dbReference>
<dbReference type="SUPFAM" id="SSF51011">
    <property type="entry name" value="Glycosyl hydrolase domain"/>
    <property type="match status" value="1"/>
</dbReference>
<feature type="domain" description="Glycosyl hydrolase family 13 catalytic" evidence="11">
    <location>
        <begin position="374"/>
        <end position="793"/>
    </location>
</feature>
<dbReference type="Pfam" id="PF02806">
    <property type="entry name" value="Alpha-amylase_C"/>
    <property type="match status" value="1"/>
</dbReference>
<sequence>MLKKTLVLAGLLLCASASAQAEWYLRGTHNNWQADQMQDLGSNTMLADDVVFTSAGEIKFDRWGDWSENFGLNGAQGGANIPVAAGTWDIKFYTDTHNYQILPATTPSVSYHLRGTFNSWAEGTLMTRQGTSDLYTSCQDFTGNTNPRFKVDPNGGWGSDAVPVQDYTVAAGWVEITFNAASNAISTSQNLAANCGAGVSDADNDGVPDSLDLCPNTPAGSNVDANGCAVVVEAALHLRGTHNSWAQGDLLTLVDGTSNQYEACRNFTSGDANGGPRFKIDPNGGWGSDAFPAQDEPANGWTHIVVDADSGVLVSVIANLGSDCGAVEPDTDGDGVPDSQDSCPNTPAGASVDAEGCEVIQPPLSDFRNRSMYFVFVDRFSNGDTSNDNGNNAAATSSSKSAGGLSEWKKYWGGDIQGLIDKLDYLQALGVTAIWVTPLNDNIDNSGSDGAYHGYWGRDFYEVDEHLGDWALVDQLDAAMEARGMKLVLDIALNHSNQDDQYEFGALYKEGVFLTNVNQDNGTWYHHNGAIADCYDSNPATTCGSEWDDPWAFRNKTLFNLTDFNHGVNGNSAADQYLIDAALKWMSHGVDAFRIDAIKHIEPNFINRFTSAVRAQNPDVYVFGEWYGAGAGESLSMQFLNEGRGSELLDFQLRNHIEQTIAGDISMVQLNAHVESRATAMNGRESWQPIFLDNHDATRTSVFLQTTGPVDNGRTGKGFAKSLADARQNLGMALVMTLPGIPTIYYGTEQNSTWFTANGDGQVGHDPYNREGMPSFSQTTSAFSMISALANLRAQSPALASGAYQQRWINQDVLVFERVSGSDVVTVAVNRGGSTSINVSNLVLADGQYSSLVGGDSVNVSGGSAVLNLDANEVIVLH</sequence>
<proteinExistence type="inferred from homology"/>
<dbReference type="PRINTS" id="PR00110">
    <property type="entry name" value="ALPHAAMYLASE"/>
</dbReference>
<dbReference type="SUPFAM" id="SSF103647">
    <property type="entry name" value="TSP type-3 repeat"/>
    <property type="match status" value="1"/>
</dbReference>
<feature type="signal peptide" evidence="9">
    <location>
        <begin position="1"/>
        <end position="21"/>
    </location>
</feature>
<dbReference type="PANTHER" id="PTHR10357">
    <property type="entry name" value="ALPHA-AMYLASE FAMILY MEMBER"/>
    <property type="match status" value="1"/>
</dbReference>
<dbReference type="Gene3D" id="2.60.40.1180">
    <property type="entry name" value="Golgi alpha-mannosidase II"/>
    <property type="match status" value="1"/>
</dbReference>
<keyword evidence="5" id="KW-0106">Calcium</keyword>
<dbReference type="Gene3D" id="3.20.20.80">
    <property type="entry name" value="Glycosidases"/>
    <property type="match status" value="1"/>
</dbReference>
<dbReference type="SMART" id="SM00642">
    <property type="entry name" value="Aamy"/>
    <property type="match status" value="1"/>
</dbReference>
<evidence type="ECO:0000256" key="3">
    <source>
        <dbReference type="ARBA" id="ARBA00022723"/>
    </source>
</evidence>
<dbReference type="Pfam" id="PF02412">
    <property type="entry name" value="TSP_3"/>
    <property type="match status" value="2"/>
</dbReference>
<evidence type="ECO:0000256" key="9">
    <source>
        <dbReference type="SAM" id="SignalP"/>
    </source>
</evidence>
<dbReference type="EC" id="3.2.1.1" evidence="7"/>
<evidence type="ECO:0000256" key="4">
    <source>
        <dbReference type="ARBA" id="ARBA00022729"/>
    </source>
</evidence>
<dbReference type="PANTHER" id="PTHR10357:SF215">
    <property type="entry name" value="ALPHA-AMYLASE 1"/>
    <property type="match status" value="1"/>
</dbReference>
<dbReference type="InterPro" id="IPR028974">
    <property type="entry name" value="TSP_type-3_rpt"/>
</dbReference>
<dbReference type="InterPro" id="IPR013780">
    <property type="entry name" value="Glyco_hydro_b"/>
</dbReference>
<keyword evidence="13" id="KW-1185">Reference proteome</keyword>
<dbReference type="InterPro" id="IPR017853">
    <property type="entry name" value="GH"/>
</dbReference>
<evidence type="ECO:0000256" key="1">
    <source>
        <dbReference type="ARBA" id="ARBA00001913"/>
    </source>
</evidence>
<accession>A0AAU0N304</accession>